<dbReference type="OrthoDB" id="5456145at2"/>
<dbReference type="RefSeq" id="WP_129350483.1">
    <property type="nucleotide sequence ID" value="NZ_CP026538.1"/>
</dbReference>
<dbReference type="Proteomes" id="UP000293296">
    <property type="component" value="Chromosome"/>
</dbReference>
<protein>
    <submittedName>
        <fullName evidence="1">Uncharacterized protein</fullName>
    </submittedName>
</protein>
<accession>A0A4P6HJW2</accession>
<dbReference type="KEGG" id="dcb:C3Y92_05705"/>
<keyword evidence="2" id="KW-1185">Reference proteome</keyword>
<sequence length="198" mass="19727">MTIDGVVTRISYDDQRARGDGHPPVIVGRKLKPGQGVLPVGLLLARDASDLAVPFETVAGEALGMGTGAVKAYADVLAKAPVQPGTVVVADGVETFADDGFGRLVGSAGGLGTVNYVTGAVAVEFAANVANGNEVAAAYCRRLGGVLDEVVDTAASGSGLVIVHGSVRKDVLKVGAVAPAAPSAAVLSLLAEAGIWPN</sequence>
<evidence type="ECO:0000313" key="2">
    <source>
        <dbReference type="Proteomes" id="UP000293296"/>
    </source>
</evidence>
<dbReference type="AlphaFoldDB" id="A0A4P6HJW2"/>
<proteinExistence type="predicted"/>
<reference evidence="1 2" key="1">
    <citation type="submission" date="2018-02" db="EMBL/GenBank/DDBJ databases">
        <title>Genome sequence of Desulfovibrio carbinolicus DSM 3852.</title>
        <authorList>
            <person name="Wilbanks E."/>
            <person name="Skennerton C.T."/>
            <person name="Orphan V.J."/>
        </authorList>
    </citation>
    <scope>NUCLEOTIDE SEQUENCE [LARGE SCALE GENOMIC DNA]</scope>
    <source>
        <strain evidence="1 2">DSM 3852</strain>
    </source>
</reference>
<evidence type="ECO:0000313" key="1">
    <source>
        <dbReference type="EMBL" id="QAZ66764.1"/>
    </source>
</evidence>
<gene>
    <name evidence="1" type="ORF">C3Y92_05705</name>
</gene>
<name>A0A4P6HJW2_9BACT</name>
<dbReference type="EMBL" id="CP026538">
    <property type="protein sequence ID" value="QAZ66764.1"/>
    <property type="molecule type" value="Genomic_DNA"/>
</dbReference>
<organism evidence="1 2">
    <name type="scientific">Solidesulfovibrio carbinolicus</name>
    <dbReference type="NCBI Taxonomy" id="296842"/>
    <lineage>
        <taxon>Bacteria</taxon>
        <taxon>Pseudomonadati</taxon>
        <taxon>Thermodesulfobacteriota</taxon>
        <taxon>Desulfovibrionia</taxon>
        <taxon>Desulfovibrionales</taxon>
        <taxon>Desulfovibrionaceae</taxon>
        <taxon>Solidesulfovibrio</taxon>
    </lineage>
</organism>